<dbReference type="InterPro" id="IPR052489">
    <property type="entry name" value="LRWD1"/>
</dbReference>
<evidence type="ECO:0000259" key="2">
    <source>
        <dbReference type="Pfam" id="PF23215"/>
    </source>
</evidence>
<dbReference type="InterPro" id="IPR015943">
    <property type="entry name" value="WD40/YVTN_repeat-like_dom_sf"/>
</dbReference>
<feature type="region of interest" description="Disordered" evidence="1">
    <location>
        <begin position="1"/>
        <end position="25"/>
    </location>
</feature>
<sequence length="171" mass="19312">MKRKLVYDESEEPCPENESQDALSEEKEIDYEPVHFLRCHSRKNDPADVRTQVWHCAFEPDAVDPKKTTNFIATCGGNSVCLINVRTGEVTGKFNSKDQKEMFYSVAWTTLLVESGDPPQINVLAAAGARNTLHLIHPEGGVAFHEHQFLRSKRVNVSSLMFHPKQGNILF</sequence>
<protein>
    <recommendedName>
        <fullName evidence="2">Leucine-rich repeat and WD repeat-containing protein 1 WD domain-containing protein</fullName>
    </recommendedName>
</protein>
<dbReference type="PANTHER" id="PTHR24370:SF10">
    <property type="entry name" value="LEUCINE-RICH REPEAT AND WD REPEAT-CONTAINING PROTEIN 1"/>
    <property type="match status" value="1"/>
</dbReference>
<dbReference type="SUPFAM" id="SSF50978">
    <property type="entry name" value="WD40 repeat-like"/>
    <property type="match status" value="1"/>
</dbReference>
<name>A0ABQ8TU10_PERAM</name>
<organism evidence="3 4">
    <name type="scientific">Periplaneta americana</name>
    <name type="common">American cockroach</name>
    <name type="synonym">Blatta americana</name>
    <dbReference type="NCBI Taxonomy" id="6978"/>
    <lineage>
        <taxon>Eukaryota</taxon>
        <taxon>Metazoa</taxon>
        <taxon>Ecdysozoa</taxon>
        <taxon>Arthropoda</taxon>
        <taxon>Hexapoda</taxon>
        <taxon>Insecta</taxon>
        <taxon>Pterygota</taxon>
        <taxon>Neoptera</taxon>
        <taxon>Polyneoptera</taxon>
        <taxon>Dictyoptera</taxon>
        <taxon>Blattodea</taxon>
        <taxon>Blattoidea</taxon>
        <taxon>Blattidae</taxon>
        <taxon>Blattinae</taxon>
        <taxon>Periplaneta</taxon>
    </lineage>
</organism>
<dbReference type="Proteomes" id="UP001148838">
    <property type="component" value="Unassembled WGS sequence"/>
</dbReference>
<feature type="domain" description="Leucine-rich repeat and WD repeat-containing protein 1 WD" evidence="2">
    <location>
        <begin position="25"/>
        <end position="170"/>
    </location>
</feature>
<dbReference type="InterPro" id="IPR036322">
    <property type="entry name" value="WD40_repeat_dom_sf"/>
</dbReference>
<keyword evidence="4" id="KW-1185">Reference proteome</keyword>
<dbReference type="PANTHER" id="PTHR24370">
    <property type="entry name" value="OPTICIN"/>
    <property type="match status" value="1"/>
</dbReference>
<dbReference type="InterPro" id="IPR056160">
    <property type="entry name" value="WD_LRWD1"/>
</dbReference>
<gene>
    <name evidence="3" type="ORF">ANN_00726</name>
</gene>
<evidence type="ECO:0000256" key="1">
    <source>
        <dbReference type="SAM" id="MobiDB-lite"/>
    </source>
</evidence>
<accession>A0ABQ8TU10</accession>
<evidence type="ECO:0000313" key="4">
    <source>
        <dbReference type="Proteomes" id="UP001148838"/>
    </source>
</evidence>
<dbReference type="Gene3D" id="2.130.10.10">
    <property type="entry name" value="YVTN repeat-like/Quinoprotein amine dehydrogenase"/>
    <property type="match status" value="1"/>
</dbReference>
<evidence type="ECO:0000313" key="3">
    <source>
        <dbReference type="EMBL" id="KAJ4449328.1"/>
    </source>
</evidence>
<reference evidence="3 4" key="1">
    <citation type="journal article" date="2022" name="Allergy">
        <title>Genome assembly and annotation of Periplaneta americana reveal a comprehensive cockroach allergen profile.</title>
        <authorList>
            <person name="Wang L."/>
            <person name="Xiong Q."/>
            <person name="Saelim N."/>
            <person name="Wang L."/>
            <person name="Nong W."/>
            <person name="Wan A.T."/>
            <person name="Shi M."/>
            <person name="Liu X."/>
            <person name="Cao Q."/>
            <person name="Hui J.H.L."/>
            <person name="Sookrung N."/>
            <person name="Leung T.F."/>
            <person name="Tungtrongchitr A."/>
            <person name="Tsui S.K.W."/>
        </authorList>
    </citation>
    <scope>NUCLEOTIDE SEQUENCE [LARGE SCALE GENOMIC DNA]</scope>
    <source>
        <strain evidence="3">PWHHKU_190912</strain>
    </source>
</reference>
<feature type="compositionally biased region" description="Acidic residues" evidence="1">
    <location>
        <begin position="8"/>
        <end position="19"/>
    </location>
</feature>
<comment type="caution">
    <text evidence="3">The sequence shown here is derived from an EMBL/GenBank/DDBJ whole genome shotgun (WGS) entry which is preliminary data.</text>
</comment>
<proteinExistence type="predicted"/>
<dbReference type="EMBL" id="JAJSOF020000003">
    <property type="protein sequence ID" value="KAJ4449328.1"/>
    <property type="molecule type" value="Genomic_DNA"/>
</dbReference>
<dbReference type="Pfam" id="PF23215">
    <property type="entry name" value="WD_LRWD1"/>
    <property type="match status" value="1"/>
</dbReference>